<dbReference type="Gene3D" id="3.30.70.20">
    <property type="match status" value="1"/>
</dbReference>
<evidence type="ECO:0000256" key="5">
    <source>
        <dbReference type="ARBA" id="ARBA00023014"/>
    </source>
</evidence>
<dbReference type="InterPro" id="IPR017896">
    <property type="entry name" value="4Fe4S_Fe-S-bd"/>
</dbReference>
<gene>
    <name evidence="8" type="ORF">Pla133_05130</name>
</gene>
<dbReference type="PROSITE" id="PS51379">
    <property type="entry name" value="4FE4S_FER_2"/>
    <property type="match status" value="2"/>
</dbReference>
<dbReference type="PROSITE" id="PS00198">
    <property type="entry name" value="4FE4S_FER_1"/>
    <property type="match status" value="1"/>
</dbReference>
<dbReference type="EC" id="1.18.1.2" evidence="8"/>
<evidence type="ECO:0000256" key="2">
    <source>
        <dbReference type="ARBA" id="ARBA00022723"/>
    </source>
</evidence>
<keyword evidence="1" id="KW-0285">Flavoprotein</keyword>
<keyword evidence="9" id="KW-1185">Reference proteome</keyword>
<protein>
    <submittedName>
        <fullName evidence="8">Ferredoxin--NADP reductase</fullName>
        <ecNumber evidence="8">1.18.1.2</ecNumber>
    </submittedName>
</protein>
<accession>A0A518BEN9</accession>
<dbReference type="GO" id="GO:0004324">
    <property type="term" value="F:ferredoxin-NADP+ reductase activity"/>
    <property type="evidence" value="ECO:0007669"/>
    <property type="project" value="UniProtKB-EC"/>
</dbReference>
<evidence type="ECO:0000256" key="4">
    <source>
        <dbReference type="ARBA" id="ARBA00023004"/>
    </source>
</evidence>
<feature type="domain" description="4Fe-4S ferredoxin-type" evidence="7">
    <location>
        <begin position="82"/>
        <end position="111"/>
    </location>
</feature>
<dbReference type="RefSeq" id="WP_145062053.1">
    <property type="nucleotide sequence ID" value="NZ_CP036287.1"/>
</dbReference>
<dbReference type="PRINTS" id="PR00469">
    <property type="entry name" value="PNDRDTASEII"/>
</dbReference>
<evidence type="ECO:0000256" key="1">
    <source>
        <dbReference type="ARBA" id="ARBA00022630"/>
    </source>
</evidence>
<evidence type="ECO:0000259" key="7">
    <source>
        <dbReference type="PROSITE" id="PS51379"/>
    </source>
</evidence>
<name>A0A518BEN9_9BACT</name>
<dbReference type="InterPro" id="IPR036188">
    <property type="entry name" value="FAD/NAD-bd_sf"/>
</dbReference>
<dbReference type="AlphaFoldDB" id="A0A518BEN9"/>
<dbReference type="KEGG" id="pbap:Pla133_05130"/>
<dbReference type="GO" id="GO:0051536">
    <property type="term" value="F:iron-sulfur cluster binding"/>
    <property type="evidence" value="ECO:0007669"/>
    <property type="project" value="UniProtKB-KW"/>
</dbReference>
<feature type="transmembrane region" description="Helical" evidence="6">
    <location>
        <begin position="501"/>
        <end position="524"/>
    </location>
</feature>
<keyword evidence="4" id="KW-0408">Iron</keyword>
<keyword evidence="3 8" id="KW-0560">Oxidoreductase</keyword>
<dbReference type="EMBL" id="CP036287">
    <property type="protein sequence ID" value="QDU65448.1"/>
    <property type="molecule type" value="Genomic_DNA"/>
</dbReference>
<keyword evidence="6" id="KW-0812">Transmembrane</keyword>
<dbReference type="Pfam" id="PF13738">
    <property type="entry name" value="Pyr_redox_3"/>
    <property type="match status" value="1"/>
</dbReference>
<dbReference type="SUPFAM" id="SSF54862">
    <property type="entry name" value="4Fe-4S ferredoxins"/>
    <property type="match status" value="1"/>
</dbReference>
<feature type="transmembrane region" description="Helical" evidence="6">
    <location>
        <begin position="536"/>
        <end position="560"/>
    </location>
</feature>
<keyword evidence="2" id="KW-0479">Metal-binding</keyword>
<proteinExistence type="predicted"/>
<dbReference type="Pfam" id="PF13237">
    <property type="entry name" value="Fer4_10"/>
    <property type="match status" value="1"/>
</dbReference>
<feature type="transmembrane region" description="Helical" evidence="6">
    <location>
        <begin position="6"/>
        <end position="22"/>
    </location>
</feature>
<keyword evidence="6" id="KW-1133">Transmembrane helix</keyword>
<feature type="transmembrane region" description="Helical" evidence="6">
    <location>
        <begin position="566"/>
        <end position="588"/>
    </location>
</feature>
<evidence type="ECO:0000313" key="9">
    <source>
        <dbReference type="Proteomes" id="UP000316921"/>
    </source>
</evidence>
<feature type="transmembrane region" description="Helical" evidence="6">
    <location>
        <begin position="460"/>
        <end position="481"/>
    </location>
</feature>
<dbReference type="Proteomes" id="UP000316921">
    <property type="component" value="Chromosome"/>
</dbReference>
<dbReference type="GO" id="GO:0046872">
    <property type="term" value="F:metal ion binding"/>
    <property type="evidence" value="ECO:0007669"/>
    <property type="project" value="UniProtKB-KW"/>
</dbReference>
<dbReference type="InterPro" id="IPR050097">
    <property type="entry name" value="Ferredoxin-NADP_redctase_2"/>
</dbReference>
<evidence type="ECO:0000256" key="6">
    <source>
        <dbReference type="SAM" id="Phobius"/>
    </source>
</evidence>
<dbReference type="InterPro" id="IPR017900">
    <property type="entry name" value="4Fe4S_Fe_S_CS"/>
</dbReference>
<sequence length="739" mass="79519">MTWWTFLLPALACAGLLVALIQRRQSLHGLGAALDEREEARQSGSHRARLQYPHVDLDRCLGCGTCVAACPEDGVLGLIHGQALVVHGARCVGHGRCAEECPTGAISIALGDIEQREDIPVLSDNLESTTVPGLFLAGEVTGYALIRTAVTHGNAVAEEIARRLKDDPRDLPEGALELCVVGAGPAGLSCSLAAKLHGIDFVTLEQGSVGGTVASYPRRKLVMTQPVDLPLHGRLGRSSYAKEELMELWTDIIGGLELPIRTPVKFKRVVQRADGLLEVQTDGEPVVARFVSLALGRRGSPRRLGVPGEEATHVAYSLMDAESYTDRRILVVGGGDSAVEAALGLADQPGNVVRLSYRRAEFSRLRSRNRERLDQARLDGSVELLLETQVTAIGTDTVDLVRLGACDGEKLMLDVDEVFVFAGGEAPIEPLKASGISFDPADRPVATADEGSSTGLIRSLGAVLVLALVFAGATFGLRDYYDLPLAERPHHPWHATLRPAGAVGLTLGIAAFAAMAANLGYLLRRSTLVPVRWGSLRAWMTVHVATGLSVPLLVLMHAALAPRDTLGGHSFLALLALAATGAIGRYFYSFVPRAANGRELLLDEVRGELAQLSGELDRTHRGFGDSVLEAVERSIRESRGGRNFLTRLAAVLRSRRAVRQLEQDLTLKARDAGLHAEQIRRVTELAARARRAAASAASFEDLRGLMVSWRFLHRWAALFCVLAVIAHIVVALRFTRFGG</sequence>
<dbReference type="PRINTS" id="PR00368">
    <property type="entry name" value="FADPNR"/>
</dbReference>
<dbReference type="PANTHER" id="PTHR48105">
    <property type="entry name" value="THIOREDOXIN REDUCTASE 1-RELATED-RELATED"/>
    <property type="match status" value="1"/>
</dbReference>
<reference evidence="8 9" key="1">
    <citation type="submission" date="2019-02" db="EMBL/GenBank/DDBJ databases">
        <title>Deep-cultivation of Planctomycetes and their phenomic and genomic characterization uncovers novel biology.</title>
        <authorList>
            <person name="Wiegand S."/>
            <person name="Jogler M."/>
            <person name="Boedeker C."/>
            <person name="Pinto D."/>
            <person name="Vollmers J."/>
            <person name="Rivas-Marin E."/>
            <person name="Kohn T."/>
            <person name="Peeters S.H."/>
            <person name="Heuer A."/>
            <person name="Rast P."/>
            <person name="Oberbeckmann S."/>
            <person name="Bunk B."/>
            <person name="Jeske O."/>
            <person name="Meyerdierks A."/>
            <person name="Storesund J.E."/>
            <person name="Kallscheuer N."/>
            <person name="Luecker S."/>
            <person name="Lage O.M."/>
            <person name="Pohl T."/>
            <person name="Merkel B.J."/>
            <person name="Hornburger P."/>
            <person name="Mueller R.-W."/>
            <person name="Bruemmer F."/>
            <person name="Labrenz M."/>
            <person name="Spormann A.M."/>
            <person name="Op den Camp H."/>
            <person name="Overmann J."/>
            <person name="Amann R."/>
            <person name="Jetten M.S.M."/>
            <person name="Mascher T."/>
            <person name="Medema M.H."/>
            <person name="Devos D.P."/>
            <person name="Kaster A.-K."/>
            <person name="Ovreas L."/>
            <person name="Rohde M."/>
            <person name="Galperin M.Y."/>
            <person name="Jogler C."/>
        </authorList>
    </citation>
    <scope>NUCLEOTIDE SEQUENCE [LARGE SCALE GENOMIC DNA]</scope>
    <source>
        <strain evidence="8 9">Pla133</strain>
    </source>
</reference>
<keyword evidence="5" id="KW-0411">Iron-sulfur</keyword>
<feature type="domain" description="4Fe-4S ferredoxin-type" evidence="7">
    <location>
        <begin position="51"/>
        <end position="81"/>
    </location>
</feature>
<evidence type="ECO:0000256" key="3">
    <source>
        <dbReference type="ARBA" id="ARBA00023002"/>
    </source>
</evidence>
<evidence type="ECO:0000313" key="8">
    <source>
        <dbReference type="EMBL" id="QDU65448.1"/>
    </source>
</evidence>
<organism evidence="8 9">
    <name type="scientific">Engelhardtia mirabilis</name>
    <dbReference type="NCBI Taxonomy" id="2528011"/>
    <lineage>
        <taxon>Bacteria</taxon>
        <taxon>Pseudomonadati</taxon>
        <taxon>Planctomycetota</taxon>
        <taxon>Planctomycetia</taxon>
        <taxon>Planctomycetia incertae sedis</taxon>
        <taxon>Engelhardtia</taxon>
    </lineage>
</organism>
<keyword evidence="6" id="KW-0472">Membrane</keyword>
<dbReference type="Gene3D" id="3.50.50.60">
    <property type="entry name" value="FAD/NAD(P)-binding domain"/>
    <property type="match status" value="2"/>
</dbReference>
<feature type="transmembrane region" description="Helical" evidence="6">
    <location>
        <begin position="715"/>
        <end position="734"/>
    </location>
</feature>
<dbReference type="SUPFAM" id="SSF51905">
    <property type="entry name" value="FAD/NAD(P)-binding domain"/>
    <property type="match status" value="2"/>
</dbReference>